<evidence type="ECO:0000313" key="2">
    <source>
        <dbReference type="EMBL" id="VTT67104.1"/>
    </source>
</evidence>
<evidence type="ECO:0000256" key="1">
    <source>
        <dbReference type="SAM" id="Coils"/>
    </source>
</evidence>
<comment type="caution">
    <text evidence="2">The sequence shown here is derived from an EMBL/GenBank/DDBJ whole genome shotgun (WGS) entry which is preliminary data.</text>
</comment>
<gene>
    <name evidence="2" type="ORF">C2S_6756</name>
</gene>
<proteinExistence type="predicted"/>
<dbReference type="AlphaFoldDB" id="A0A0I9YC59"/>
<dbReference type="Proteomes" id="UP000760494">
    <property type="component" value="Unassembled WGS sequence"/>
</dbReference>
<dbReference type="OrthoDB" id="5413531at2759"/>
<dbReference type="EMBL" id="CABFJX010000201">
    <property type="protein sequence ID" value="VTT67104.1"/>
    <property type="molecule type" value="Genomic_DNA"/>
</dbReference>
<dbReference type="eggNOG" id="ENOG502RJCD">
    <property type="taxonomic scope" value="Eukaryota"/>
</dbReference>
<reference evidence="2" key="1">
    <citation type="submission" date="2019-05" db="EMBL/GenBank/DDBJ databases">
        <authorList>
            <person name="Piombo E."/>
        </authorList>
    </citation>
    <scope>NUCLEOTIDE SEQUENCE</scope>
    <source>
        <strain evidence="2">C2S</strain>
    </source>
</reference>
<keyword evidence="1" id="KW-0175">Coiled coil</keyword>
<feature type="coiled-coil region" evidence="1">
    <location>
        <begin position="430"/>
        <end position="464"/>
    </location>
</feature>
<evidence type="ECO:0000313" key="3">
    <source>
        <dbReference type="Proteomes" id="UP000760494"/>
    </source>
</evidence>
<name>A0A0I9YC59_FUSFU</name>
<sequence length="481" mass="54603">MATANCTSNKELFMMVSLRAAGKQKEGTQPLYVPSNDYATSYRSNWFTPDNGILDPQDLEILQHINCSYFSSGRPPTLLALKQHAQSLTNIIRKLAPSTTTRPVGTGDVDSGRWNFHKNEAFDWLNDLNTPYENDDPSHHDPLFALHNVVKCESEVHGIEHRCPLTQVEDFGPSAKEGDVRRPYMTHHDLIMHANECLEIIDHEYSSTGGLMSILPTGFEDPDDKKKNHPLRELQLEAARNCLLGQWILHHQHLVGRIHELEINYGNATDVLKGEALVPHQMLSRASADGVSGGREIVYPQDKYILVNCGEDIRSYIHRLIDVAEAQVEQKEKIWKASGVIGERIWNEERGGKVYAKGIVPIDILTRFYRIKGKGHQSPLFVIPAAEQHPGVESTRLMEERPAVVSIVTPTWPERVSAIEAKNKERLERADKLVSENQFLVREMAEMKDKLAVQNSEIKRMTDQLAWYEKHTETVENELQD</sequence>
<protein>
    <submittedName>
        <fullName evidence="2">Uncharacterized protein</fullName>
    </submittedName>
</protein>
<organism evidence="2 3">
    <name type="scientific">Fusarium fujikuroi</name>
    <name type="common">Bakanae and foot rot disease fungus</name>
    <name type="synonym">Gibberella fujikuroi</name>
    <dbReference type="NCBI Taxonomy" id="5127"/>
    <lineage>
        <taxon>Eukaryota</taxon>
        <taxon>Fungi</taxon>
        <taxon>Dikarya</taxon>
        <taxon>Ascomycota</taxon>
        <taxon>Pezizomycotina</taxon>
        <taxon>Sordariomycetes</taxon>
        <taxon>Hypocreomycetidae</taxon>
        <taxon>Hypocreales</taxon>
        <taxon>Nectriaceae</taxon>
        <taxon>Fusarium</taxon>
        <taxon>Fusarium fujikuroi species complex</taxon>
    </lineage>
</organism>
<accession>A0A0I9YC59</accession>